<proteinExistence type="predicted"/>
<organism evidence="1 2">
    <name type="scientific">Eumeta variegata</name>
    <name type="common">Bagworm moth</name>
    <name type="synonym">Eumeta japonica</name>
    <dbReference type="NCBI Taxonomy" id="151549"/>
    <lineage>
        <taxon>Eukaryota</taxon>
        <taxon>Metazoa</taxon>
        <taxon>Ecdysozoa</taxon>
        <taxon>Arthropoda</taxon>
        <taxon>Hexapoda</taxon>
        <taxon>Insecta</taxon>
        <taxon>Pterygota</taxon>
        <taxon>Neoptera</taxon>
        <taxon>Endopterygota</taxon>
        <taxon>Lepidoptera</taxon>
        <taxon>Glossata</taxon>
        <taxon>Ditrysia</taxon>
        <taxon>Tineoidea</taxon>
        <taxon>Psychidae</taxon>
        <taxon>Oiketicinae</taxon>
        <taxon>Eumeta</taxon>
    </lineage>
</organism>
<dbReference type="AlphaFoldDB" id="A0A4C1TS88"/>
<dbReference type="Proteomes" id="UP000299102">
    <property type="component" value="Unassembled WGS sequence"/>
</dbReference>
<dbReference type="EMBL" id="BGZK01000082">
    <property type="protein sequence ID" value="GBP16870.1"/>
    <property type="molecule type" value="Genomic_DNA"/>
</dbReference>
<name>A0A4C1TS88_EUMVA</name>
<keyword evidence="2" id="KW-1185">Reference proteome</keyword>
<protein>
    <submittedName>
        <fullName evidence="1">Uncharacterized protein</fullName>
    </submittedName>
</protein>
<comment type="caution">
    <text evidence="1">The sequence shown here is derived from an EMBL/GenBank/DDBJ whole genome shotgun (WGS) entry which is preliminary data.</text>
</comment>
<reference evidence="1 2" key="1">
    <citation type="journal article" date="2019" name="Commun. Biol.">
        <title>The bagworm genome reveals a unique fibroin gene that provides high tensile strength.</title>
        <authorList>
            <person name="Kono N."/>
            <person name="Nakamura H."/>
            <person name="Ohtoshi R."/>
            <person name="Tomita M."/>
            <person name="Numata K."/>
            <person name="Arakawa K."/>
        </authorList>
    </citation>
    <scope>NUCLEOTIDE SEQUENCE [LARGE SCALE GENOMIC DNA]</scope>
</reference>
<gene>
    <name evidence="1" type="ORF">EVAR_13250_1</name>
</gene>
<accession>A0A4C1TS88</accession>
<evidence type="ECO:0000313" key="1">
    <source>
        <dbReference type="EMBL" id="GBP16870.1"/>
    </source>
</evidence>
<evidence type="ECO:0000313" key="2">
    <source>
        <dbReference type="Proteomes" id="UP000299102"/>
    </source>
</evidence>
<sequence length="354" mass="39865">MQTHTNMHTHTYKHTHSDKKASLGKWWENTSRTLIRQDLVENQRENFIAKDGRGYSEATVLLKLLSSGTVEVLALQDTMSRSKAFTRHRPMKERDGDLCSLVASGARAGDNTTPATAATAYRPPTSFLRLLTTILRITAGTLVQKYHLTVEFRVELYLIIVELIAFRIPIFGVALVGVLPGDTLSHGGPDVVKGSVSTIVKGAEAERFEEIYCEGYMRTSAGSGKTLSLCCANTILLMTDTEDIRFHHDVLALETWNDIKRKRIIARCLPKSRWLPEKSLEILTQGYYSEERSSRPRRKRIAFNFLGMPFTSLAKYWTKRIGEFGRSARAPHSNVRSLVDDFSELALCVADNRP</sequence>